<gene>
    <name evidence="4" type="ORF">SJS77_05120</name>
</gene>
<dbReference type="EMBL" id="JAWZVU010000030">
    <property type="protein sequence ID" value="MDX7719857.1"/>
    <property type="molecule type" value="Genomic_DNA"/>
</dbReference>
<sequence length="269" mass="30370">MKIAITGANGFIGRRVIEQLIKEGHQIVAFILPEELPHPLIESSIIVKTNIFSLEQGELNDYLSGCDVLLHLAWKSGFNHHASSHINDVLEHYHFIYKAVQANVPFISVAGTMHEIGYHVGPVNKNTPCNPINPYGIAKNFLRQAIADMAVKSNFHFQWLRFYYITGDDAFNNSIFSKILDAEKRGEETFPLNSGEMLYDFIDVHELSTQISKRITSGEAGVFNCSSGKPVSLRTKVESFIKDNHLRIKPQYNVFPARAYDSMAIWGEQ</sequence>
<comment type="pathway">
    <text evidence="1">Bacterial outer membrane biogenesis; LPS O-antigen biosynthesis.</text>
</comment>
<evidence type="ECO:0000313" key="4">
    <source>
        <dbReference type="EMBL" id="MDX7719857.1"/>
    </source>
</evidence>
<accession>A0AAW9EZG4</accession>
<dbReference type="Gene3D" id="3.40.50.720">
    <property type="entry name" value="NAD(P)-binding Rossmann-like Domain"/>
    <property type="match status" value="1"/>
</dbReference>
<dbReference type="AlphaFoldDB" id="A0AAW9EZG4"/>
<dbReference type="RefSeq" id="WP_080989947.1">
    <property type="nucleotide sequence ID" value="NZ_AP022110.1"/>
</dbReference>
<evidence type="ECO:0000313" key="5">
    <source>
        <dbReference type="Proteomes" id="UP001277183"/>
    </source>
</evidence>
<dbReference type="PANTHER" id="PTHR43000">
    <property type="entry name" value="DTDP-D-GLUCOSE 4,6-DEHYDRATASE-RELATED"/>
    <property type="match status" value="1"/>
</dbReference>
<dbReference type="Proteomes" id="UP001277183">
    <property type="component" value="Unassembled WGS sequence"/>
</dbReference>
<feature type="domain" description="NAD-dependent epimerase/dehydratase" evidence="3">
    <location>
        <begin position="3"/>
        <end position="217"/>
    </location>
</feature>
<proteinExistence type="inferred from homology"/>
<evidence type="ECO:0000256" key="2">
    <source>
        <dbReference type="ARBA" id="ARBA00007637"/>
    </source>
</evidence>
<protein>
    <submittedName>
        <fullName evidence="4">NAD(P)-dependent oxidoreductase</fullName>
    </submittedName>
</protein>
<dbReference type="SUPFAM" id="SSF51735">
    <property type="entry name" value="NAD(P)-binding Rossmann-fold domains"/>
    <property type="match status" value="1"/>
</dbReference>
<evidence type="ECO:0000256" key="1">
    <source>
        <dbReference type="ARBA" id="ARBA00005125"/>
    </source>
</evidence>
<dbReference type="InterPro" id="IPR001509">
    <property type="entry name" value="Epimerase_deHydtase"/>
</dbReference>
<organism evidence="4 5">
    <name type="scientific">Aeromonas caviae</name>
    <name type="common">Aeromonas punctata</name>
    <dbReference type="NCBI Taxonomy" id="648"/>
    <lineage>
        <taxon>Bacteria</taxon>
        <taxon>Pseudomonadati</taxon>
        <taxon>Pseudomonadota</taxon>
        <taxon>Gammaproteobacteria</taxon>
        <taxon>Aeromonadales</taxon>
        <taxon>Aeromonadaceae</taxon>
        <taxon>Aeromonas</taxon>
    </lineage>
</organism>
<dbReference type="InterPro" id="IPR036291">
    <property type="entry name" value="NAD(P)-bd_dom_sf"/>
</dbReference>
<comment type="caution">
    <text evidence="4">The sequence shown here is derived from an EMBL/GenBank/DDBJ whole genome shotgun (WGS) entry which is preliminary data.</text>
</comment>
<evidence type="ECO:0000259" key="3">
    <source>
        <dbReference type="Pfam" id="PF01370"/>
    </source>
</evidence>
<dbReference type="Pfam" id="PF01370">
    <property type="entry name" value="Epimerase"/>
    <property type="match status" value="1"/>
</dbReference>
<name>A0AAW9EZG4_AERCA</name>
<comment type="similarity">
    <text evidence="2">Belongs to the NAD(P)-dependent epimerase/dehydratase family.</text>
</comment>
<reference evidence="4" key="1">
    <citation type="submission" date="2023-11" db="EMBL/GenBank/DDBJ databases">
        <title>WGS of Aeromonas in Northern Israel.</title>
        <authorList>
            <person name="Hershko Y."/>
        </authorList>
    </citation>
    <scope>NUCLEOTIDE SEQUENCE</scope>
    <source>
        <strain evidence="4">77416</strain>
    </source>
</reference>